<dbReference type="PRINTS" id="PR00984">
    <property type="entry name" value="TRNASYNTHILE"/>
</dbReference>
<dbReference type="AlphaFoldDB" id="A0A2R6PJZ1"/>
<dbReference type="Gene3D" id="1.10.10.830">
    <property type="entry name" value="Ile-tRNA synthetase CP2 domain-like"/>
    <property type="match status" value="1"/>
</dbReference>
<reference evidence="17 18" key="1">
    <citation type="submission" date="2017-07" db="EMBL/GenBank/DDBJ databases">
        <title>An improved, manually edited Actinidia chinensis var. chinensis (kiwifruit) genome highlights the challenges associated with draft genomes and gene prediction in plants.</title>
        <authorList>
            <person name="Pilkington S."/>
            <person name="Crowhurst R."/>
            <person name="Hilario E."/>
            <person name="Nardozza S."/>
            <person name="Fraser L."/>
            <person name="Peng Y."/>
            <person name="Gunaseelan K."/>
            <person name="Simpson R."/>
            <person name="Tahir J."/>
            <person name="Deroles S."/>
            <person name="Templeton K."/>
            <person name="Luo Z."/>
            <person name="Davy M."/>
            <person name="Cheng C."/>
            <person name="Mcneilage M."/>
            <person name="Scaglione D."/>
            <person name="Liu Y."/>
            <person name="Zhang Q."/>
            <person name="Datson P."/>
            <person name="De Silva N."/>
            <person name="Gardiner S."/>
            <person name="Bassett H."/>
            <person name="Chagne D."/>
            <person name="Mccallum J."/>
            <person name="Dzierzon H."/>
            <person name="Deng C."/>
            <person name="Wang Y.-Y."/>
            <person name="Barron N."/>
            <person name="Manako K."/>
            <person name="Bowen J."/>
            <person name="Foster T."/>
            <person name="Erridge Z."/>
            <person name="Tiffin H."/>
            <person name="Waite C."/>
            <person name="Davies K."/>
            <person name="Grierson E."/>
            <person name="Laing W."/>
            <person name="Kirk R."/>
            <person name="Chen X."/>
            <person name="Wood M."/>
            <person name="Montefiori M."/>
            <person name="Brummell D."/>
            <person name="Schwinn K."/>
            <person name="Catanach A."/>
            <person name="Fullerton C."/>
            <person name="Li D."/>
            <person name="Meiyalaghan S."/>
            <person name="Nieuwenhuizen N."/>
            <person name="Read N."/>
            <person name="Prakash R."/>
            <person name="Hunter D."/>
            <person name="Zhang H."/>
            <person name="Mckenzie M."/>
            <person name="Knabel M."/>
            <person name="Harris A."/>
            <person name="Allan A."/>
            <person name="Chen A."/>
            <person name="Janssen B."/>
            <person name="Plunkett B."/>
            <person name="Dwamena C."/>
            <person name="Voogd C."/>
            <person name="Leif D."/>
            <person name="Lafferty D."/>
            <person name="Souleyre E."/>
            <person name="Varkonyi-Gasic E."/>
            <person name="Gambi F."/>
            <person name="Hanley J."/>
            <person name="Yao J.-L."/>
            <person name="Cheung J."/>
            <person name="David K."/>
            <person name="Warren B."/>
            <person name="Marsh K."/>
            <person name="Snowden K."/>
            <person name="Lin-Wang K."/>
            <person name="Brian L."/>
            <person name="Martinez-Sanchez M."/>
            <person name="Wang M."/>
            <person name="Ileperuma N."/>
            <person name="Macnee N."/>
            <person name="Campin R."/>
            <person name="Mcatee P."/>
            <person name="Drummond R."/>
            <person name="Espley R."/>
            <person name="Ireland H."/>
            <person name="Wu R."/>
            <person name="Atkinson R."/>
            <person name="Karunairetnam S."/>
            <person name="Bulley S."/>
            <person name="Chunkath S."/>
            <person name="Hanley Z."/>
            <person name="Storey R."/>
            <person name="Thrimawithana A."/>
            <person name="Thomson S."/>
            <person name="David C."/>
            <person name="Testolin R."/>
        </authorList>
    </citation>
    <scope>NUCLEOTIDE SEQUENCE [LARGE SCALE GENOMIC DNA]</scope>
    <source>
        <strain evidence="18">cv. Red5</strain>
        <tissue evidence="17">Young leaf</tissue>
    </source>
</reference>
<dbReference type="Gramene" id="PSR92626">
    <property type="protein sequence ID" value="PSR92626"/>
    <property type="gene ID" value="CEY00_Acc27224"/>
</dbReference>
<dbReference type="GO" id="GO:0048608">
    <property type="term" value="P:reproductive structure development"/>
    <property type="evidence" value="ECO:0007669"/>
    <property type="project" value="UniProtKB-ARBA"/>
</dbReference>
<evidence type="ECO:0000313" key="17">
    <source>
        <dbReference type="EMBL" id="PSR92626.1"/>
    </source>
</evidence>
<dbReference type="GO" id="GO:0006428">
    <property type="term" value="P:isoleucyl-tRNA aminoacylation"/>
    <property type="evidence" value="ECO:0007669"/>
    <property type="project" value="InterPro"/>
</dbReference>
<dbReference type="Pfam" id="PF06827">
    <property type="entry name" value="zf-FPG_IleRS"/>
    <property type="match status" value="1"/>
</dbReference>
<name>A0A2R6PJZ1_ACTCC</name>
<dbReference type="InterPro" id="IPR050081">
    <property type="entry name" value="Ile-tRNA_ligase"/>
</dbReference>
<dbReference type="Gene3D" id="1.10.730.20">
    <property type="match status" value="1"/>
</dbReference>
<evidence type="ECO:0000256" key="5">
    <source>
        <dbReference type="ARBA" id="ARBA00022723"/>
    </source>
</evidence>
<sequence length="1074" mass="121115">MAMQMSSHKVMSLRTCSSFRKTTSISLLCFRRSSSVKVLSLFNMAFYSTSSSDEFYSSSKRRSRGPVMAAKKASEGAKQEEGRYKHTVDLPKTTFGMRANSAVREPEIQKLWEENQVFKRVSDRNNGGSFVLHDGPPYANGDLHMGHALNKILKDIINRYKLLQNRKVHYVPGWDCHGLPIELKVLQSLDNDARKELTPLKLRTKAAKFAKATVKTQMASFKRFGVWGDWDHPYLTLDPEYEAAQIEVFGEMAFRGYIYRGRKPVHWSPSSRTALAEAELEYPEGHVSKSIYVTFRLVSAPSTSSGLLGEFFPDLSLAIWTTTPWTIPANAAVAVNPKLQYVVVEVHALFEDVSTTPGDVKKRFGNVLKEQKKPFLIVASDLLSTLEGKWGVKLHVKKILMGSDLENYRYIHPIDSRECPVVLGGDYITTESGTGLVHTAPGHGQEDYVTGLKYGLPILSPVDDDGKFTEEAGRFSGLDVLGDGNVAVIESLDEHLSLIMVEPYKHKYPYDWRTRKPTIFRATEQWFASVEGFREAAMDAISQVTWTPPQAENRISAMTSSRSDWCISRQRTWGVPIPVFYHVESKEPLLNEETIDHIKSIISKKGSDAWWYMKVEELLPDAYRHKATEYEKGTDTMDVWFDSGSSWAAVLEKRSGLSFPADLYLEGTDQHRGWFQSSLLTSIATKGKAPYVGVITHGFVLDERGLKMSKSLGNVVDPSNVIGGGKNQGEAPSYGADVLRLWVSSVDYTGDVMIGPQVLRQMSDIYRKLRGTLRFLLANLHDWEDDNVVPYSDLPMIDQYALFQLENVVKNIKDSYENYQFFKIFQIIQRFVIVDLSNFYFDAAKDRLYVGGSTSISRRSCQTVLAAHLLSIARVIAPILPHLAEDVWQNLPFQYTTEDGSTAKFVFESRWPALNERWLAFPVEEIEFWENILELRTEVNKVLEVARTEKLIGSSLEAKVYLHTLDSIFAARLNEMSAAKNDADTLHRIFITSQVQILSSLESAQNVNIPYSGEYLIQGKKTVWIGVSHAEGSKCERCWNYSPQVGSFAEHPTICSRCYNVVTIQPAQALAAVS</sequence>
<keyword evidence="7" id="KW-0862">Zinc</keyword>
<dbReference type="InterPro" id="IPR023585">
    <property type="entry name" value="Ile-tRNA-ligase_type1"/>
</dbReference>
<dbReference type="EMBL" id="NKQK01000024">
    <property type="protein sequence ID" value="PSR92626.1"/>
    <property type="molecule type" value="Genomic_DNA"/>
</dbReference>
<dbReference type="GO" id="GO:0002161">
    <property type="term" value="F:aminoacyl-tRNA deacylase activity"/>
    <property type="evidence" value="ECO:0007669"/>
    <property type="project" value="InterPro"/>
</dbReference>
<evidence type="ECO:0000256" key="2">
    <source>
        <dbReference type="ARBA" id="ARBA00005594"/>
    </source>
</evidence>
<protein>
    <recommendedName>
        <fullName evidence="3">isoleucine--tRNA ligase</fullName>
        <ecNumber evidence="3">6.1.1.5</ecNumber>
    </recommendedName>
    <alternativeName>
        <fullName evidence="11">Isoleucyl-tRNA synthetase</fullName>
    </alternativeName>
</protein>
<dbReference type="STRING" id="1590841.A0A2R6PJZ1"/>
<evidence type="ECO:0000256" key="3">
    <source>
        <dbReference type="ARBA" id="ARBA00013165"/>
    </source>
</evidence>
<evidence type="ECO:0000256" key="10">
    <source>
        <dbReference type="ARBA" id="ARBA00023146"/>
    </source>
</evidence>
<dbReference type="Gene3D" id="3.90.740.10">
    <property type="entry name" value="Valyl/Leucyl/Isoleucyl-tRNA synthetase, editing domain"/>
    <property type="match status" value="1"/>
</dbReference>
<dbReference type="OMA" id="HCWRCKT"/>
<evidence type="ECO:0000256" key="13">
    <source>
        <dbReference type="RuleBase" id="RU363035"/>
    </source>
</evidence>
<dbReference type="CDD" id="cd00818">
    <property type="entry name" value="IleRS_core"/>
    <property type="match status" value="1"/>
</dbReference>
<dbReference type="InterPro" id="IPR002301">
    <property type="entry name" value="Ile-tRNA-ligase"/>
</dbReference>
<dbReference type="FunFam" id="3.90.740.10:FF:000013">
    <property type="entry name" value="Isoleucine--tRNA ligase, chloroplastic/mitochondrial"/>
    <property type="match status" value="1"/>
</dbReference>
<keyword evidence="4 13" id="KW-0436">Ligase</keyword>
<dbReference type="GO" id="GO:0009791">
    <property type="term" value="P:post-embryonic development"/>
    <property type="evidence" value="ECO:0007669"/>
    <property type="project" value="UniProtKB-ARBA"/>
</dbReference>
<evidence type="ECO:0000256" key="4">
    <source>
        <dbReference type="ARBA" id="ARBA00022598"/>
    </source>
</evidence>
<evidence type="ECO:0000259" key="14">
    <source>
        <dbReference type="Pfam" id="PF00133"/>
    </source>
</evidence>
<comment type="caution">
    <text evidence="17">The sequence shown here is derived from an EMBL/GenBank/DDBJ whole genome shotgun (WGS) entry which is preliminary data.</text>
</comment>
<dbReference type="GO" id="GO:0000049">
    <property type="term" value="F:tRNA binding"/>
    <property type="evidence" value="ECO:0007669"/>
    <property type="project" value="InterPro"/>
</dbReference>
<evidence type="ECO:0000256" key="9">
    <source>
        <dbReference type="ARBA" id="ARBA00022917"/>
    </source>
</evidence>
<dbReference type="Proteomes" id="UP000241394">
    <property type="component" value="Chromosome LG24"/>
</dbReference>
<organism evidence="17 18">
    <name type="scientific">Actinidia chinensis var. chinensis</name>
    <name type="common">Chinese soft-hair kiwi</name>
    <dbReference type="NCBI Taxonomy" id="1590841"/>
    <lineage>
        <taxon>Eukaryota</taxon>
        <taxon>Viridiplantae</taxon>
        <taxon>Streptophyta</taxon>
        <taxon>Embryophyta</taxon>
        <taxon>Tracheophyta</taxon>
        <taxon>Spermatophyta</taxon>
        <taxon>Magnoliopsida</taxon>
        <taxon>eudicotyledons</taxon>
        <taxon>Gunneridae</taxon>
        <taxon>Pentapetalae</taxon>
        <taxon>asterids</taxon>
        <taxon>Ericales</taxon>
        <taxon>Actinidiaceae</taxon>
        <taxon>Actinidia</taxon>
    </lineage>
</organism>
<dbReference type="EC" id="6.1.1.5" evidence="3"/>
<dbReference type="Gene3D" id="3.40.50.620">
    <property type="entry name" value="HUPs"/>
    <property type="match status" value="2"/>
</dbReference>
<dbReference type="InterPro" id="IPR033708">
    <property type="entry name" value="Anticodon_Ile_BEm"/>
</dbReference>
<evidence type="ECO:0000313" key="18">
    <source>
        <dbReference type="Proteomes" id="UP000241394"/>
    </source>
</evidence>
<dbReference type="GO" id="GO:0046872">
    <property type="term" value="F:metal ion binding"/>
    <property type="evidence" value="ECO:0007669"/>
    <property type="project" value="UniProtKB-KW"/>
</dbReference>
<dbReference type="InterPro" id="IPR010663">
    <property type="entry name" value="Znf_FPG/IleRS"/>
</dbReference>
<dbReference type="SUPFAM" id="SSF52374">
    <property type="entry name" value="Nucleotidylyl transferase"/>
    <property type="match status" value="1"/>
</dbReference>
<dbReference type="GO" id="GO:0005524">
    <property type="term" value="F:ATP binding"/>
    <property type="evidence" value="ECO:0007669"/>
    <property type="project" value="UniProtKB-KW"/>
</dbReference>
<dbReference type="InterPro" id="IPR009080">
    <property type="entry name" value="tRNAsynth_Ia_anticodon-bd"/>
</dbReference>
<dbReference type="InterPro" id="IPR001412">
    <property type="entry name" value="aa-tRNA-synth_I_CS"/>
</dbReference>
<feature type="domain" description="Methionyl/Valyl/Leucyl/Isoleucyl-tRNA synthetase anticodon-binding" evidence="16">
    <location>
        <begin position="798"/>
        <end position="961"/>
    </location>
</feature>
<feature type="domain" description="Aminoacyl-tRNA synthetase class Ia" evidence="14">
    <location>
        <begin position="108"/>
        <end position="753"/>
    </location>
</feature>
<dbReference type="PANTHER" id="PTHR42765:SF1">
    <property type="entry name" value="ISOLEUCINE--TRNA LIGASE, MITOCHONDRIAL"/>
    <property type="match status" value="1"/>
</dbReference>
<dbReference type="CDD" id="cd07960">
    <property type="entry name" value="Anticodon_Ia_Ile_BEm"/>
    <property type="match status" value="1"/>
</dbReference>
<dbReference type="InterPro" id="IPR009008">
    <property type="entry name" value="Val/Leu/Ile-tRNA-synth_edit"/>
</dbReference>
<dbReference type="InterPro" id="IPR002300">
    <property type="entry name" value="aa-tRNA-synth_Ia"/>
</dbReference>
<evidence type="ECO:0000256" key="7">
    <source>
        <dbReference type="ARBA" id="ARBA00022833"/>
    </source>
</evidence>
<dbReference type="InterPro" id="IPR014729">
    <property type="entry name" value="Rossmann-like_a/b/a_fold"/>
</dbReference>
<evidence type="ECO:0000256" key="11">
    <source>
        <dbReference type="ARBA" id="ARBA00032665"/>
    </source>
</evidence>
<reference evidence="18" key="2">
    <citation type="journal article" date="2018" name="BMC Genomics">
        <title>A manually annotated Actinidia chinensis var. chinensis (kiwifruit) genome highlights the challenges associated with draft genomes and gene prediction in plants.</title>
        <authorList>
            <person name="Pilkington S.M."/>
            <person name="Crowhurst R."/>
            <person name="Hilario E."/>
            <person name="Nardozza S."/>
            <person name="Fraser L."/>
            <person name="Peng Y."/>
            <person name="Gunaseelan K."/>
            <person name="Simpson R."/>
            <person name="Tahir J."/>
            <person name="Deroles S.C."/>
            <person name="Templeton K."/>
            <person name="Luo Z."/>
            <person name="Davy M."/>
            <person name="Cheng C."/>
            <person name="McNeilage M."/>
            <person name="Scaglione D."/>
            <person name="Liu Y."/>
            <person name="Zhang Q."/>
            <person name="Datson P."/>
            <person name="De Silva N."/>
            <person name="Gardiner S.E."/>
            <person name="Bassett H."/>
            <person name="Chagne D."/>
            <person name="McCallum J."/>
            <person name="Dzierzon H."/>
            <person name="Deng C."/>
            <person name="Wang Y.Y."/>
            <person name="Barron L."/>
            <person name="Manako K."/>
            <person name="Bowen J."/>
            <person name="Foster T.M."/>
            <person name="Erridge Z.A."/>
            <person name="Tiffin H."/>
            <person name="Waite C.N."/>
            <person name="Davies K.M."/>
            <person name="Grierson E.P."/>
            <person name="Laing W.A."/>
            <person name="Kirk R."/>
            <person name="Chen X."/>
            <person name="Wood M."/>
            <person name="Montefiori M."/>
            <person name="Brummell D.A."/>
            <person name="Schwinn K.E."/>
            <person name="Catanach A."/>
            <person name="Fullerton C."/>
            <person name="Li D."/>
            <person name="Meiyalaghan S."/>
            <person name="Nieuwenhuizen N."/>
            <person name="Read N."/>
            <person name="Prakash R."/>
            <person name="Hunter D."/>
            <person name="Zhang H."/>
            <person name="McKenzie M."/>
            <person name="Knabel M."/>
            <person name="Harris A."/>
            <person name="Allan A.C."/>
            <person name="Gleave A."/>
            <person name="Chen A."/>
            <person name="Janssen B.J."/>
            <person name="Plunkett B."/>
            <person name="Ampomah-Dwamena C."/>
            <person name="Voogd C."/>
            <person name="Leif D."/>
            <person name="Lafferty D."/>
            <person name="Souleyre E.J.F."/>
            <person name="Varkonyi-Gasic E."/>
            <person name="Gambi F."/>
            <person name="Hanley J."/>
            <person name="Yao J.L."/>
            <person name="Cheung J."/>
            <person name="David K.M."/>
            <person name="Warren B."/>
            <person name="Marsh K."/>
            <person name="Snowden K.C."/>
            <person name="Lin-Wang K."/>
            <person name="Brian L."/>
            <person name="Martinez-Sanchez M."/>
            <person name="Wang M."/>
            <person name="Ileperuma N."/>
            <person name="Macnee N."/>
            <person name="Campin R."/>
            <person name="McAtee P."/>
            <person name="Drummond R.S.M."/>
            <person name="Espley R.V."/>
            <person name="Ireland H.S."/>
            <person name="Wu R."/>
            <person name="Atkinson R.G."/>
            <person name="Karunairetnam S."/>
            <person name="Bulley S."/>
            <person name="Chunkath S."/>
            <person name="Hanley Z."/>
            <person name="Storey R."/>
            <person name="Thrimawithana A.H."/>
            <person name="Thomson S."/>
            <person name="David C."/>
            <person name="Testolin R."/>
            <person name="Huang H."/>
            <person name="Hellens R.P."/>
            <person name="Schaffer R.J."/>
        </authorList>
    </citation>
    <scope>NUCLEOTIDE SEQUENCE [LARGE SCALE GENOMIC DNA]</scope>
    <source>
        <strain evidence="18">cv. Red5</strain>
    </source>
</reference>
<dbReference type="GO" id="GO:0005739">
    <property type="term" value="C:mitochondrion"/>
    <property type="evidence" value="ECO:0007669"/>
    <property type="project" value="UniProtKB-SubCell"/>
</dbReference>
<evidence type="ECO:0000256" key="8">
    <source>
        <dbReference type="ARBA" id="ARBA00022840"/>
    </source>
</evidence>
<proteinExistence type="inferred from homology"/>
<dbReference type="PANTHER" id="PTHR42765">
    <property type="entry name" value="SOLEUCYL-TRNA SYNTHETASE"/>
    <property type="match status" value="1"/>
</dbReference>
<dbReference type="Pfam" id="PF00133">
    <property type="entry name" value="tRNA-synt_1"/>
    <property type="match status" value="1"/>
</dbReference>
<evidence type="ECO:0000256" key="12">
    <source>
        <dbReference type="ARBA" id="ARBA00048359"/>
    </source>
</evidence>
<evidence type="ECO:0000259" key="15">
    <source>
        <dbReference type="Pfam" id="PF06827"/>
    </source>
</evidence>
<dbReference type="InParanoid" id="A0A2R6PJZ1"/>
<dbReference type="FunFam" id="1.10.730.20:FF:000001">
    <property type="entry name" value="Isoleucine--tRNA ligase"/>
    <property type="match status" value="1"/>
</dbReference>
<comment type="similarity">
    <text evidence="2 13">Belongs to the class-I aminoacyl-tRNA synthetase family.</text>
</comment>
<dbReference type="GO" id="GO:0004822">
    <property type="term" value="F:isoleucine-tRNA ligase activity"/>
    <property type="evidence" value="ECO:0007669"/>
    <property type="project" value="UniProtKB-EC"/>
</dbReference>
<dbReference type="GO" id="GO:0032543">
    <property type="term" value="P:mitochondrial translation"/>
    <property type="evidence" value="ECO:0007669"/>
    <property type="project" value="TreeGrafter"/>
</dbReference>
<dbReference type="NCBIfam" id="TIGR00392">
    <property type="entry name" value="ileS"/>
    <property type="match status" value="1"/>
</dbReference>
<dbReference type="HAMAP" id="MF_02002">
    <property type="entry name" value="Ile_tRNA_synth_type1"/>
    <property type="match status" value="1"/>
</dbReference>
<comment type="catalytic activity">
    <reaction evidence="12">
        <text>tRNA(Ile) + L-isoleucine + ATP = L-isoleucyl-tRNA(Ile) + AMP + diphosphate</text>
        <dbReference type="Rhea" id="RHEA:11060"/>
        <dbReference type="Rhea" id="RHEA-COMP:9666"/>
        <dbReference type="Rhea" id="RHEA-COMP:9695"/>
        <dbReference type="ChEBI" id="CHEBI:30616"/>
        <dbReference type="ChEBI" id="CHEBI:33019"/>
        <dbReference type="ChEBI" id="CHEBI:58045"/>
        <dbReference type="ChEBI" id="CHEBI:78442"/>
        <dbReference type="ChEBI" id="CHEBI:78528"/>
        <dbReference type="ChEBI" id="CHEBI:456215"/>
        <dbReference type="EC" id="6.1.1.5"/>
    </reaction>
</comment>
<keyword evidence="6 13" id="KW-0547">Nucleotide-binding</keyword>
<evidence type="ECO:0000259" key="16">
    <source>
        <dbReference type="Pfam" id="PF08264"/>
    </source>
</evidence>
<dbReference type="SUPFAM" id="SSF50677">
    <property type="entry name" value="ValRS/IleRS/LeuRS editing domain"/>
    <property type="match status" value="1"/>
</dbReference>
<feature type="domain" description="Zinc finger FPG/IleRS-type" evidence="15">
    <location>
        <begin position="1032"/>
        <end position="1061"/>
    </location>
</feature>
<keyword evidence="5" id="KW-0479">Metal-binding</keyword>
<dbReference type="FunFam" id="1.10.10.830:FF:000003">
    <property type="entry name" value="Isoleucine--tRNA ligase, chloroplastic/mitochondrial"/>
    <property type="match status" value="1"/>
</dbReference>
<dbReference type="InterPro" id="IPR013155">
    <property type="entry name" value="M/V/L/I-tRNA-synth_anticd-bd"/>
</dbReference>
<dbReference type="OrthoDB" id="10264412at2759"/>
<accession>A0A2R6PJZ1</accession>
<keyword evidence="8 13" id="KW-0067">ATP-binding</keyword>
<evidence type="ECO:0000256" key="6">
    <source>
        <dbReference type="ARBA" id="ARBA00022741"/>
    </source>
</evidence>
<comment type="subcellular location">
    <subcellularLocation>
        <location evidence="1">Mitochondrion</location>
    </subcellularLocation>
</comment>
<dbReference type="PROSITE" id="PS00178">
    <property type="entry name" value="AA_TRNA_LIGASE_I"/>
    <property type="match status" value="1"/>
</dbReference>
<keyword evidence="18" id="KW-1185">Reference proteome</keyword>
<keyword evidence="9 13" id="KW-0648">Protein biosynthesis</keyword>
<gene>
    <name evidence="17" type="ORF">CEY00_Acc27224</name>
</gene>
<dbReference type="SUPFAM" id="SSF47323">
    <property type="entry name" value="Anticodon-binding domain of a subclass of class I aminoacyl-tRNA synthetases"/>
    <property type="match status" value="1"/>
</dbReference>
<dbReference type="Pfam" id="PF08264">
    <property type="entry name" value="Anticodon_1"/>
    <property type="match status" value="1"/>
</dbReference>
<evidence type="ECO:0000256" key="1">
    <source>
        <dbReference type="ARBA" id="ARBA00004173"/>
    </source>
</evidence>
<dbReference type="FunCoup" id="A0A2R6PJZ1">
    <property type="interactions" value="4587"/>
</dbReference>
<dbReference type="FunFam" id="3.40.50.620:FF:000111">
    <property type="entry name" value="Mitochondrial isoleucyl-tRNA synthetase"/>
    <property type="match status" value="1"/>
</dbReference>
<keyword evidence="10 13" id="KW-0030">Aminoacyl-tRNA synthetase</keyword>